<gene>
    <name evidence="2" type="ORF">JCM14722_22370</name>
</gene>
<reference evidence="2" key="1">
    <citation type="submission" date="2022-08" db="EMBL/GenBank/DDBJ databases">
        <title>Genome Sequence of the sulphate-reducing bacterium, Pseudodesulfovibrio portus JCM14722.</title>
        <authorList>
            <person name="Kondo R."/>
            <person name="Kataoka T."/>
        </authorList>
    </citation>
    <scope>NUCLEOTIDE SEQUENCE</scope>
    <source>
        <strain evidence="2">JCM 14722</strain>
    </source>
</reference>
<keyword evidence="3" id="KW-1185">Reference proteome</keyword>
<proteinExistence type="predicted"/>
<organism evidence="2 3">
    <name type="scientific">Pseudodesulfovibrio portus</name>
    <dbReference type="NCBI Taxonomy" id="231439"/>
    <lineage>
        <taxon>Bacteria</taxon>
        <taxon>Pseudomonadati</taxon>
        <taxon>Thermodesulfobacteriota</taxon>
        <taxon>Desulfovibrionia</taxon>
        <taxon>Desulfovibrionales</taxon>
        <taxon>Desulfovibrionaceae</taxon>
    </lineage>
</organism>
<accession>A0ABM8ATX3</accession>
<dbReference type="PANTHER" id="PTHR12526">
    <property type="entry name" value="GLYCOSYLTRANSFERASE"/>
    <property type="match status" value="1"/>
</dbReference>
<dbReference type="CDD" id="cd03801">
    <property type="entry name" value="GT4_PimA-like"/>
    <property type="match status" value="1"/>
</dbReference>
<dbReference type="InterPro" id="IPR001296">
    <property type="entry name" value="Glyco_trans_1"/>
</dbReference>
<evidence type="ECO:0000313" key="2">
    <source>
        <dbReference type="EMBL" id="BDQ34695.1"/>
    </source>
</evidence>
<evidence type="ECO:0000313" key="3">
    <source>
        <dbReference type="Proteomes" id="UP001061361"/>
    </source>
</evidence>
<dbReference type="Proteomes" id="UP001061361">
    <property type="component" value="Chromosome"/>
</dbReference>
<feature type="domain" description="Glycosyl transferase family 1" evidence="1">
    <location>
        <begin position="189"/>
        <end position="257"/>
    </location>
</feature>
<dbReference type="Pfam" id="PF00534">
    <property type="entry name" value="Glycos_transf_1"/>
    <property type="match status" value="1"/>
</dbReference>
<evidence type="ECO:0000259" key="1">
    <source>
        <dbReference type="Pfam" id="PF00534"/>
    </source>
</evidence>
<dbReference type="EMBL" id="AP026708">
    <property type="protein sequence ID" value="BDQ34695.1"/>
    <property type="molecule type" value="Genomic_DNA"/>
</dbReference>
<dbReference type="SUPFAM" id="SSF53756">
    <property type="entry name" value="UDP-Glycosyltransferase/glycogen phosphorylase"/>
    <property type="match status" value="1"/>
</dbReference>
<name>A0ABM8ATX3_9BACT</name>
<sequence>MRTVKLLIPYDVEGWAWWHKAQAVKRLAHPPVAVDVVRFGQPLDHRDFDYVLPFGHYMLSGLAAVPPEKILLGSSSNLPEYLDKTAEALRTGKCRALFANSLMGYEALKPAGRVFLCQNGVDADLFHPVGQPPAELTCCWVGNPNSEGLKGFDLIEEACRKTGAVLRHVACDATKGDETGIISQSDIRDRVYRQAHAYICASANEATPNPALEALACGLPVITTAVGNMPEIIEDGVNGFFVDRSVDSIAKAIERLRRADWSAMSRAARASIENGWTWEHKVRNYENMAFELAGEDGLLP</sequence>
<dbReference type="Gene3D" id="3.40.50.2000">
    <property type="entry name" value="Glycogen Phosphorylase B"/>
    <property type="match status" value="1"/>
</dbReference>
<protein>
    <recommendedName>
        <fullName evidence="1">Glycosyl transferase family 1 domain-containing protein</fullName>
    </recommendedName>
</protein>
<dbReference type="RefSeq" id="WP_264981589.1">
    <property type="nucleotide sequence ID" value="NZ_AP026708.1"/>
</dbReference>